<dbReference type="PROSITE" id="PS00775">
    <property type="entry name" value="GLYCOSYL_HYDROL_F3"/>
    <property type="match status" value="1"/>
</dbReference>
<dbReference type="PRINTS" id="PR00133">
    <property type="entry name" value="GLHYDRLASE3"/>
</dbReference>
<dbReference type="InterPro" id="IPR013783">
    <property type="entry name" value="Ig-like_fold"/>
</dbReference>
<dbReference type="InterPro" id="IPR002772">
    <property type="entry name" value="Glyco_hydro_3_C"/>
</dbReference>
<evidence type="ECO:0000313" key="6">
    <source>
        <dbReference type="EMBL" id="GMA19470.1"/>
    </source>
</evidence>
<evidence type="ECO:0000313" key="7">
    <source>
        <dbReference type="Proteomes" id="UP001157109"/>
    </source>
</evidence>
<dbReference type="PANTHER" id="PTHR42715">
    <property type="entry name" value="BETA-GLUCOSIDASE"/>
    <property type="match status" value="1"/>
</dbReference>
<dbReference type="InterPro" id="IPR050288">
    <property type="entry name" value="Cellulose_deg_GH3"/>
</dbReference>
<dbReference type="Gene3D" id="3.40.50.1700">
    <property type="entry name" value="Glycoside hydrolase family 3 C-terminal domain"/>
    <property type="match status" value="1"/>
</dbReference>
<comment type="similarity">
    <text evidence="1 4">Belongs to the glycosyl hydrolase 3 family.</text>
</comment>
<dbReference type="InterPro" id="IPR017853">
    <property type="entry name" value="GH"/>
</dbReference>
<sequence>MTGLDTPDLLAQLSLEEKAALTSGLDFWHTVPVDRLGIPSVMVADGPHGLRKQGSQADHVGIGGSNPATCFPPAVGLASSWNRALVRRVGEALGHEGRAEELAVILGPGINIKRSPLCGRNFEYLSEDPLVAGELAVAMVGGIQSQGVGTSVKHYAVNNQETDRLRVNAVVDERTLREIYLPAFERTVKQAKPWTVMASYNKVNGEWVSQDPWLLTEVLRDEWGYEGMTVSDWGAVVDRVKGLAAGLDLEMPGHQDKTPAEVVAAVREGRLDEADLDRAVGRVLDLISRAMTEQAEPAAPVDHDTQHAIAKAAALESIVLLRNESRGSTTSSARPLLPLDPAASERLLVVGELARTPRYQGAGSSQVNPTQVSDALSALQRTVGDRLTFAAGYDVALDEATDHALLDEAVAAAADADVLVVFAGLPSRYESEGYDRTHLDLPPNQRALIDAMADLDKPTVVVLSNGSAVTLAGWHDRVDAVVEGWLLGQAGGEALADVLLGVVNPSGKLTETLPLALEDNPSFGNFPGALGEVRYGEGVFVGYRGYDTRHQAVAYPFGHGLSYTRYDYTNLDVRVIDPDATAETEEAVLVAVTVTNVGDVDGSEIVQLYVGDPQSAVARPVHELRGFSKESLEVGHSHRVRFTLSGRDLSYWHPAERRWFLEPGAFVIEVGASARDIRGTATIEITGGDRATTHLTSASTYEEWHDDPVGGPLLAEHFERHGKTMVEPEVIGNFPLDRLAAFEGMSLSTEQLADLVADLRARSDQR</sequence>
<dbReference type="Gene3D" id="3.20.20.300">
    <property type="entry name" value="Glycoside hydrolase, family 3, N-terminal domain"/>
    <property type="match status" value="1"/>
</dbReference>
<keyword evidence="4" id="KW-0326">Glycosidase</keyword>
<comment type="caution">
    <text evidence="6">The sequence shown here is derived from an EMBL/GenBank/DDBJ whole genome shotgun (WGS) entry which is preliminary data.</text>
</comment>
<dbReference type="InterPro" id="IPR019800">
    <property type="entry name" value="Glyco_hydro_3_AS"/>
</dbReference>
<proteinExistence type="inferred from homology"/>
<evidence type="ECO:0000256" key="3">
    <source>
        <dbReference type="ARBA" id="ARBA00023277"/>
    </source>
</evidence>
<dbReference type="Proteomes" id="UP001157109">
    <property type="component" value="Unassembled WGS sequence"/>
</dbReference>
<keyword evidence="3" id="KW-0119">Carbohydrate metabolism</keyword>
<dbReference type="InterPro" id="IPR026891">
    <property type="entry name" value="Fn3-like"/>
</dbReference>
<dbReference type="Gene3D" id="2.60.40.10">
    <property type="entry name" value="Immunoglobulins"/>
    <property type="match status" value="1"/>
</dbReference>
<dbReference type="GO" id="GO:0016787">
    <property type="term" value="F:hydrolase activity"/>
    <property type="evidence" value="ECO:0007669"/>
    <property type="project" value="UniProtKB-KW"/>
</dbReference>
<gene>
    <name evidence="6" type="ORF">GCM10025862_14910</name>
</gene>
<dbReference type="InterPro" id="IPR001764">
    <property type="entry name" value="Glyco_hydro_3_N"/>
</dbReference>
<evidence type="ECO:0000256" key="1">
    <source>
        <dbReference type="ARBA" id="ARBA00005336"/>
    </source>
</evidence>
<accession>A0ABQ6HPH0</accession>
<evidence type="ECO:0000256" key="4">
    <source>
        <dbReference type="RuleBase" id="RU361161"/>
    </source>
</evidence>
<evidence type="ECO:0000259" key="5">
    <source>
        <dbReference type="SMART" id="SM01217"/>
    </source>
</evidence>
<reference evidence="7" key="1">
    <citation type="journal article" date="2019" name="Int. J. Syst. Evol. Microbiol.">
        <title>The Global Catalogue of Microorganisms (GCM) 10K type strain sequencing project: providing services to taxonomists for standard genome sequencing and annotation.</title>
        <authorList>
            <consortium name="The Broad Institute Genomics Platform"/>
            <consortium name="The Broad Institute Genome Sequencing Center for Infectious Disease"/>
            <person name="Wu L."/>
            <person name="Ma J."/>
        </authorList>
    </citation>
    <scope>NUCLEOTIDE SEQUENCE [LARGE SCALE GENOMIC DNA]</scope>
    <source>
        <strain evidence="7">NBRC 105830</strain>
    </source>
</reference>
<dbReference type="Pfam" id="PF01915">
    <property type="entry name" value="Glyco_hydro_3_C"/>
    <property type="match status" value="1"/>
</dbReference>
<organism evidence="6 7">
    <name type="scientific">Arsenicicoccus piscis</name>
    <dbReference type="NCBI Taxonomy" id="673954"/>
    <lineage>
        <taxon>Bacteria</taxon>
        <taxon>Bacillati</taxon>
        <taxon>Actinomycetota</taxon>
        <taxon>Actinomycetes</taxon>
        <taxon>Micrococcales</taxon>
        <taxon>Intrasporangiaceae</taxon>
        <taxon>Arsenicicoccus</taxon>
    </lineage>
</organism>
<protein>
    <submittedName>
        <fullName evidence="6">Glycosyl hydrolase</fullName>
    </submittedName>
</protein>
<dbReference type="PANTHER" id="PTHR42715:SF10">
    <property type="entry name" value="BETA-GLUCOSIDASE"/>
    <property type="match status" value="1"/>
</dbReference>
<dbReference type="InterPro" id="IPR036881">
    <property type="entry name" value="Glyco_hydro_3_C_sf"/>
</dbReference>
<dbReference type="EMBL" id="BSUJ01000001">
    <property type="protein sequence ID" value="GMA19470.1"/>
    <property type="molecule type" value="Genomic_DNA"/>
</dbReference>
<dbReference type="SMART" id="SM01217">
    <property type="entry name" value="Fn3_like"/>
    <property type="match status" value="1"/>
</dbReference>
<dbReference type="SUPFAM" id="SSF52279">
    <property type="entry name" value="Beta-D-glucan exohydrolase, C-terminal domain"/>
    <property type="match status" value="1"/>
</dbReference>
<keyword evidence="7" id="KW-1185">Reference proteome</keyword>
<dbReference type="Pfam" id="PF14310">
    <property type="entry name" value="Fn3-like"/>
    <property type="match status" value="1"/>
</dbReference>
<dbReference type="InterPro" id="IPR036962">
    <property type="entry name" value="Glyco_hydro_3_N_sf"/>
</dbReference>
<dbReference type="RefSeq" id="WP_241444724.1">
    <property type="nucleotide sequence ID" value="NZ_BSUJ01000001.1"/>
</dbReference>
<evidence type="ECO:0000256" key="2">
    <source>
        <dbReference type="ARBA" id="ARBA00022801"/>
    </source>
</evidence>
<keyword evidence="2 4" id="KW-0378">Hydrolase</keyword>
<dbReference type="Pfam" id="PF00933">
    <property type="entry name" value="Glyco_hydro_3"/>
    <property type="match status" value="1"/>
</dbReference>
<feature type="domain" description="Fibronectin type III-like" evidence="5">
    <location>
        <begin position="604"/>
        <end position="674"/>
    </location>
</feature>
<name>A0ABQ6HPH0_9MICO</name>
<dbReference type="SUPFAM" id="SSF51445">
    <property type="entry name" value="(Trans)glycosidases"/>
    <property type="match status" value="1"/>
</dbReference>